<feature type="transmembrane region" description="Helical" evidence="8">
    <location>
        <begin position="248"/>
        <end position="270"/>
    </location>
</feature>
<reference evidence="12" key="1">
    <citation type="submission" date="2016-06" db="EMBL/GenBank/DDBJ databases">
        <title>Parallel loss of symbiosis genes in relatives of nitrogen-fixing non-legume Parasponia.</title>
        <authorList>
            <person name="Van Velzen R."/>
            <person name="Holmer R."/>
            <person name="Bu F."/>
            <person name="Rutten L."/>
            <person name="Van Zeijl A."/>
            <person name="Liu W."/>
            <person name="Santuari L."/>
            <person name="Cao Q."/>
            <person name="Sharma T."/>
            <person name="Shen D."/>
            <person name="Roswanjaya Y."/>
            <person name="Wardhani T."/>
            <person name="Kalhor M.S."/>
            <person name="Jansen J."/>
            <person name="Van den Hoogen J."/>
            <person name="Gungor B."/>
            <person name="Hartog M."/>
            <person name="Hontelez J."/>
            <person name="Verver J."/>
            <person name="Yang W.-C."/>
            <person name="Schijlen E."/>
            <person name="Repin R."/>
            <person name="Schilthuizen M."/>
            <person name="Schranz E."/>
            <person name="Heidstra R."/>
            <person name="Miyata K."/>
            <person name="Fedorova E."/>
            <person name="Kohlen W."/>
            <person name="Bisseling T."/>
            <person name="Smit S."/>
            <person name="Geurts R."/>
        </authorList>
    </citation>
    <scope>NUCLEOTIDE SEQUENCE [LARGE SCALE GENOMIC DNA]</scope>
    <source>
        <strain evidence="12">cv. RG33-2</strain>
    </source>
</reference>
<name>A0A2P5EXJ2_TREOI</name>
<dbReference type="GO" id="GO:0005388">
    <property type="term" value="F:P-type calcium transporter activity"/>
    <property type="evidence" value="ECO:0007669"/>
    <property type="project" value="TreeGrafter"/>
</dbReference>
<keyword evidence="7 8" id="KW-0472">Membrane</keyword>
<evidence type="ECO:0000256" key="6">
    <source>
        <dbReference type="ARBA" id="ARBA00022989"/>
    </source>
</evidence>
<keyword evidence="3" id="KW-0479">Metal-binding</keyword>
<feature type="transmembrane region" description="Helical" evidence="8">
    <location>
        <begin position="1009"/>
        <end position="1033"/>
    </location>
</feature>
<dbReference type="SUPFAM" id="SSF81653">
    <property type="entry name" value="Calcium ATPase, transduction domain A"/>
    <property type="match status" value="1"/>
</dbReference>
<evidence type="ECO:0000313" key="11">
    <source>
        <dbReference type="EMBL" id="PON90254.1"/>
    </source>
</evidence>
<dbReference type="SUPFAM" id="SSF81660">
    <property type="entry name" value="Metal cation-transporting ATPase, ATP-binding domain N"/>
    <property type="match status" value="1"/>
</dbReference>
<feature type="transmembrane region" description="Helical" evidence="8">
    <location>
        <begin position="1039"/>
        <end position="1059"/>
    </location>
</feature>
<feature type="transmembrane region" description="Helical" evidence="8">
    <location>
        <begin position="892"/>
        <end position="911"/>
    </location>
</feature>
<feature type="transmembrane region" description="Helical" evidence="8">
    <location>
        <begin position="867"/>
        <end position="886"/>
    </location>
</feature>
<evidence type="ECO:0000259" key="10">
    <source>
        <dbReference type="Pfam" id="PF00689"/>
    </source>
</evidence>
<dbReference type="PANTHER" id="PTHR24093:SF470">
    <property type="entry name" value="CALCIUM-TRANSPORTING ATPASE 12, PLASMA MEMBRANE-TYPE-LIKE"/>
    <property type="match status" value="1"/>
</dbReference>
<evidence type="ECO:0000313" key="12">
    <source>
        <dbReference type="Proteomes" id="UP000237000"/>
    </source>
</evidence>
<keyword evidence="4" id="KW-0106">Calcium</keyword>
<dbReference type="InterPro" id="IPR036412">
    <property type="entry name" value="HAD-like_sf"/>
</dbReference>
<evidence type="ECO:0000256" key="8">
    <source>
        <dbReference type="SAM" id="Phobius"/>
    </source>
</evidence>
<dbReference type="Proteomes" id="UP000237000">
    <property type="component" value="Unassembled WGS sequence"/>
</dbReference>
<gene>
    <name evidence="11" type="ORF">TorRG33x02_139040</name>
</gene>
<evidence type="ECO:0000256" key="3">
    <source>
        <dbReference type="ARBA" id="ARBA00022723"/>
    </source>
</evidence>
<dbReference type="OrthoDB" id="116380at2759"/>
<feature type="domain" description="Cation-transporting P-type ATPase C-terminal" evidence="10">
    <location>
        <begin position="889"/>
        <end position="1060"/>
    </location>
</feature>
<sequence length="1110" mass="121443">MMMTVHDKLEVSRSGQDIDLEAQQTLLLITSSIISTTTQNYARRVRSWVYAIVTKLLFSIRAKNGNRPVSSSLARPNDAIPTDGANITGIDAESAEEVTGSNSTDFPPALPDDHDHVSVDINLEEETNGSSTSTVADAKRAKIAEIVKTQDRASLHQFGGVQGIAEALNTNLEAGIPGGEEDLLSRTAPTELVVPEKQATVALSSPGFSRFLLQHCNDVTILLLFIAAVLSIGFGMKEEGPRTGWYEGFFIMVGIIVLVFAPALRDLWLLKRPQIFKRKPVPLEQKYIEVVRGNRSEEVSISSVVVGDIVGLKTGCLVPADGLFIRGESLVVHDGLASTVDEEAPFLFQGSTVTNGTGRMLVTSVGKDTAFSELMSLDTAGRTPDKSRMTLPAQLDKLRKHTQIAGLLLSILILVVLFLRFVVRGNDGSDSEVPELKGKPTASKEIMDVIERIIMKQRGKISTNIISVLTVILVGIVEGIPIVITFALVYLRKKVLSNKASDPGLLATVTMGSATTIWIDKSTLNPTDVAMCFVGTEEVIQSASLDIAKMHKLVREALGNGISAPLMMPSSPRKVAPVTEDPLLPWANSNLGIKLENLRHSSTIIKAKGLSSNEEGSSVLMKKTETVSLHLKGPATTILRKCSSYYDAKGETNVLDEDKRQNFVRNIEMMQSQNFKTFAFACKQIHSPDVEENDLIIIAMVGLKKNACCAEMKETLKAFQDAEVKIRLVSEDGVSELKEIATACKILPEGGLVIEGKDFREYREQDRMDKADEIYVMGNSDPYDRLLLMQYLKKKGNVVVALGSRTNDTPMLREADLGVAMGTWSSQMARESSDLVVFDGSLSSLLIVKSCGRCTYHNIQKYIQLELVTNIAGTLIASITTMSLGSNSITGIQLFWANLLTTLVAGPALLMEPPKTELMQKAPIRPTEPLISKPMWRNIVIQAIYQTTILVTFQFKGRALLGFININKQHAVSKSMTFNSFVLCQIFNQVNSRELEKINVLKGIHRNPWFSLAVVFILGLQVSFNEVAHILVGDERLNLAQWCVCLLIGAVSCPVYSAAKCAWNFVKNRHFGSHNRSATTTHSASLNTAFLPGLELPSMRDTEDSTSAVS</sequence>
<dbReference type="Gene3D" id="1.20.1110.10">
    <property type="entry name" value="Calcium-transporting ATPase, transmembrane domain"/>
    <property type="match status" value="2"/>
</dbReference>
<dbReference type="InterPro" id="IPR023299">
    <property type="entry name" value="ATPase_P-typ_cyto_dom_N"/>
</dbReference>
<feature type="transmembrane region" description="Helical" evidence="8">
    <location>
        <begin position="404"/>
        <end position="423"/>
    </location>
</feature>
<dbReference type="InterPro" id="IPR023298">
    <property type="entry name" value="ATPase_P-typ_TM_dom_sf"/>
</dbReference>
<dbReference type="PANTHER" id="PTHR24093">
    <property type="entry name" value="CATION TRANSPORTING ATPASE"/>
    <property type="match status" value="1"/>
</dbReference>
<dbReference type="STRING" id="63057.A0A2P5EXJ2"/>
<dbReference type="InParanoid" id="A0A2P5EXJ2"/>
<dbReference type="InterPro" id="IPR023214">
    <property type="entry name" value="HAD_sf"/>
</dbReference>
<dbReference type="InterPro" id="IPR008250">
    <property type="entry name" value="ATPase_P-typ_transduc_dom_A_sf"/>
</dbReference>
<dbReference type="GO" id="GO:0046872">
    <property type="term" value="F:metal ion binding"/>
    <property type="evidence" value="ECO:0007669"/>
    <property type="project" value="UniProtKB-KW"/>
</dbReference>
<feature type="transmembrane region" description="Helical" evidence="8">
    <location>
        <begin position="219"/>
        <end position="236"/>
    </location>
</feature>
<evidence type="ECO:0000256" key="1">
    <source>
        <dbReference type="ARBA" id="ARBA00004370"/>
    </source>
</evidence>
<evidence type="ECO:0000256" key="5">
    <source>
        <dbReference type="ARBA" id="ARBA00022842"/>
    </source>
</evidence>
<evidence type="ECO:0000259" key="9">
    <source>
        <dbReference type="Pfam" id="PF00122"/>
    </source>
</evidence>
<dbReference type="Gene3D" id="3.40.1110.10">
    <property type="entry name" value="Calcium-transporting ATPase, cytoplasmic domain N"/>
    <property type="match status" value="1"/>
</dbReference>
<feature type="domain" description="P-type ATPase A" evidence="9">
    <location>
        <begin position="284"/>
        <end position="376"/>
    </location>
</feature>
<dbReference type="PRINTS" id="PR00119">
    <property type="entry name" value="CATATPASE"/>
</dbReference>
<evidence type="ECO:0000256" key="7">
    <source>
        <dbReference type="ARBA" id="ARBA00023136"/>
    </source>
</evidence>
<dbReference type="InterPro" id="IPR006068">
    <property type="entry name" value="ATPase_P-typ_cation-transptr_C"/>
</dbReference>
<protein>
    <submittedName>
        <fullName evidence="11">P-type ATPase</fullName>
    </submittedName>
</protein>
<organism evidence="11 12">
    <name type="scientific">Trema orientale</name>
    <name type="common">Charcoal tree</name>
    <name type="synonym">Celtis orientalis</name>
    <dbReference type="NCBI Taxonomy" id="63057"/>
    <lineage>
        <taxon>Eukaryota</taxon>
        <taxon>Viridiplantae</taxon>
        <taxon>Streptophyta</taxon>
        <taxon>Embryophyta</taxon>
        <taxon>Tracheophyta</taxon>
        <taxon>Spermatophyta</taxon>
        <taxon>Magnoliopsida</taxon>
        <taxon>eudicotyledons</taxon>
        <taxon>Gunneridae</taxon>
        <taxon>Pentapetalae</taxon>
        <taxon>rosids</taxon>
        <taxon>fabids</taxon>
        <taxon>Rosales</taxon>
        <taxon>Cannabaceae</taxon>
        <taxon>Trema</taxon>
    </lineage>
</organism>
<dbReference type="GO" id="GO:0000166">
    <property type="term" value="F:nucleotide binding"/>
    <property type="evidence" value="ECO:0007669"/>
    <property type="project" value="InterPro"/>
</dbReference>
<dbReference type="Pfam" id="PF00689">
    <property type="entry name" value="Cation_ATPase_C"/>
    <property type="match status" value="1"/>
</dbReference>
<dbReference type="AlphaFoldDB" id="A0A2P5EXJ2"/>
<proteinExistence type="predicted"/>
<accession>A0A2P5EXJ2</accession>
<dbReference type="GO" id="GO:0005886">
    <property type="term" value="C:plasma membrane"/>
    <property type="evidence" value="ECO:0007669"/>
    <property type="project" value="TreeGrafter"/>
</dbReference>
<dbReference type="EMBL" id="JXTC01000085">
    <property type="protein sequence ID" value="PON90254.1"/>
    <property type="molecule type" value="Genomic_DNA"/>
</dbReference>
<keyword evidence="12" id="KW-1185">Reference proteome</keyword>
<dbReference type="Gene3D" id="3.40.50.1000">
    <property type="entry name" value="HAD superfamily/HAD-like"/>
    <property type="match status" value="1"/>
</dbReference>
<evidence type="ECO:0000256" key="4">
    <source>
        <dbReference type="ARBA" id="ARBA00022837"/>
    </source>
</evidence>
<comment type="caution">
    <text evidence="11">The sequence shown here is derived from an EMBL/GenBank/DDBJ whole genome shotgun (WGS) entry which is preliminary data.</text>
</comment>
<comment type="subcellular location">
    <subcellularLocation>
        <location evidence="1">Membrane</location>
    </subcellularLocation>
</comment>
<keyword evidence="6 8" id="KW-1133">Transmembrane helix</keyword>
<dbReference type="InterPro" id="IPR059000">
    <property type="entry name" value="ATPase_P-type_domA"/>
</dbReference>
<feature type="transmembrane region" description="Helical" evidence="8">
    <location>
        <begin position="465"/>
        <end position="491"/>
    </location>
</feature>
<evidence type="ECO:0000256" key="2">
    <source>
        <dbReference type="ARBA" id="ARBA00022692"/>
    </source>
</evidence>
<dbReference type="Pfam" id="PF00122">
    <property type="entry name" value="E1-E2_ATPase"/>
    <property type="match status" value="1"/>
</dbReference>
<keyword evidence="2 8" id="KW-0812">Transmembrane</keyword>
<dbReference type="SUPFAM" id="SSF81665">
    <property type="entry name" value="Calcium ATPase, transmembrane domain M"/>
    <property type="match status" value="1"/>
</dbReference>
<keyword evidence="5" id="KW-0460">Magnesium</keyword>
<dbReference type="SUPFAM" id="SSF56784">
    <property type="entry name" value="HAD-like"/>
    <property type="match status" value="1"/>
</dbReference>
<dbReference type="Pfam" id="PF13246">
    <property type="entry name" value="Cation_ATPase"/>
    <property type="match status" value="1"/>
</dbReference>